<dbReference type="EMBL" id="JAJJMA010183617">
    <property type="protein sequence ID" value="MCL7037824.1"/>
    <property type="molecule type" value="Genomic_DNA"/>
</dbReference>
<comment type="subunit">
    <text evidence="1">Homodimer and heterodimers.</text>
</comment>
<accession>A0AA41SEC7</accession>
<feature type="non-terminal residue" evidence="3">
    <location>
        <position position="75"/>
    </location>
</feature>
<feature type="transmembrane region" description="Helical" evidence="2">
    <location>
        <begin position="51"/>
        <end position="72"/>
    </location>
</feature>
<comment type="caution">
    <text evidence="3">The sequence shown here is derived from an EMBL/GenBank/DDBJ whole genome shotgun (WGS) entry which is preliminary data.</text>
</comment>
<keyword evidence="2" id="KW-0472">Membrane</keyword>
<dbReference type="PANTHER" id="PTHR32021">
    <property type="entry name" value="CASP-LIKE PROTEIN 5B3"/>
    <property type="match status" value="1"/>
</dbReference>
<protein>
    <submittedName>
        <fullName evidence="3">Uncharacterized protein</fullName>
    </submittedName>
</protein>
<evidence type="ECO:0000256" key="2">
    <source>
        <dbReference type="SAM" id="Phobius"/>
    </source>
</evidence>
<evidence type="ECO:0000313" key="3">
    <source>
        <dbReference type="EMBL" id="MCL7037824.1"/>
    </source>
</evidence>
<dbReference type="InterPro" id="IPR045009">
    <property type="entry name" value="CASPL-5"/>
</dbReference>
<keyword evidence="2" id="KW-1133">Transmembrane helix</keyword>
<reference evidence="3" key="1">
    <citation type="submission" date="2022-03" db="EMBL/GenBank/DDBJ databases">
        <title>A functionally conserved STORR gene fusion in Papaver species that diverged 16.8 million years ago.</title>
        <authorList>
            <person name="Catania T."/>
        </authorList>
    </citation>
    <scope>NUCLEOTIDE SEQUENCE</scope>
    <source>
        <strain evidence="3">S-191538</strain>
    </source>
</reference>
<dbReference type="Proteomes" id="UP001177140">
    <property type="component" value="Unassembled WGS sequence"/>
</dbReference>
<dbReference type="GO" id="GO:0016020">
    <property type="term" value="C:membrane"/>
    <property type="evidence" value="ECO:0007669"/>
    <property type="project" value="TreeGrafter"/>
</dbReference>
<dbReference type="AlphaFoldDB" id="A0AA41SEC7"/>
<name>A0AA41SEC7_PAPNU</name>
<feature type="transmembrane region" description="Helical" evidence="2">
    <location>
        <begin position="20"/>
        <end position="39"/>
    </location>
</feature>
<proteinExistence type="predicted"/>
<organism evidence="3 4">
    <name type="scientific">Papaver nudicaule</name>
    <name type="common">Iceland poppy</name>
    <dbReference type="NCBI Taxonomy" id="74823"/>
    <lineage>
        <taxon>Eukaryota</taxon>
        <taxon>Viridiplantae</taxon>
        <taxon>Streptophyta</taxon>
        <taxon>Embryophyta</taxon>
        <taxon>Tracheophyta</taxon>
        <taxon>Spermatophyta</taxon>
        <taxon>Magnoliopsida</taxon>
        <taxon>Ranunculales</taxon>
        <taxon>Papaveraceae</taxon>
        <taxon>Papaveroideae</taxon>
        <taxon>Papaver</taxon>
    </lineage>
</organism>
<keyword evidence="4" id="KW-1185">Reference proteome</keyword>
<evidence type="ECO:0000313" key="4">
    <source>
        <dbReference type="Proteomes" id="UP001177140"/>
    </source>
</evidence>
<dbReference type="PANTHER" id="PTHR32021:SF0">
    <property type="entry name" value="CASP-LIKE PROTEIN 5B2"/>
    <property type="match status" value="1"/>
</dbReference>
<keyword evidence="2" id="KW-0812">Transmembrane</keyword>
<sequence>LLQFNPCYAIKIKKDLHNHILVSLFVVGDWVNMGFCNSLPHHPCNRFQISIDLGFITWFLIFISYLVTFWLLTSA</sequence>
<evidence type="ECO:0000256" key="1">
    <source>
        <dbReference type="ARBA" id="ARBA00011489"/>
    </source>
</evidence>
<gene>
    <name evidence="3" type="ORF">MKW94_022712</name>
</gene>